<keyword evidence="1" id="KW-0732">Signal</keyword>
<proteinExistence type="predicted"/>
<dbReference type="RefSeq" id="WP_308281868.1">
    <property type="nucleotide sequence ID" value="NZ_CP016279.1"/>
</dbReference>
<dbReference type="EMBL" id="JAGGLP010000019">
    <property type="protein sequence ID" value="MBP2054121.1"/>
    <property type="molecule type" value="Genomic_DNA"/>
</dbReference>
<sequence length="156" mass="15997">MRMRSWVLGACGAVVMAASGAGAAGAAPAPEADLVFHGSAVMNGDQVEVALTPGDNGPSAVPDASVLLRWSVPLADAQRLPGGCARTDERTVVCGTGALGVDQVGEKIKVTVRLKEKPSQLTLEVDTAWNGGVVDKNRANDQLKVLVLGTGDAYVF</sequence>
<protein>
    <submittedName>
        <fullName evidence="2">Uncharacterized protein</fullName>
    </submittedName>
</protein>
<evidence type="ECO:0000313" key="3">
    <source>
        <dbReference type="Proteomes" id="UP001519309"/>
    </source>
</evidence>
<evidence type="ECO:0000256" key="1">
    <source>
        <dbReference type="SAM" id="SignalP"/>
    </source>
</evidence>
<comment type="caution">
    <text evidence="2">The sequence shown here is derived from an EMBL/GenBank/DDBJ whole genome shotgun (WGS) entry which is preliminary data.</text>
</comment>
<feature type="signal peptide" evidence="1">
    <location>
        <begin position="1"/>
        <end position="23"/>
    </location>
</feature>
<organism evidence="2 3">
    <name type="scientific">Streptomyces griseochromogenes</name>
    <dbReference type="NCBI Taxonomy" id="68214"/>
    <lineage>
        <taxon>Bacteria</taxon>
        <taxon>Bacillati</taxon>
        <taxon>Actinomycetota</taxon>
        <taxon>Actinomycetes</taxon>
        <taxon>Kitasatosporales</taxon>
        <taxon>Streptomycetaceae</taxon>
        <taxon>Streptomyces</taxon>
    </lineage>
</organism>
<reference evidence="2 3" key="1">
    <citation type="submission" date="2021-03" db="EMBL/GenBank/DDBJ databases">
        <title>Genomic Encyclopedia of Type Strains, Phase IV (KMG-IV): sequencing the most valuable type-strain genomes for metagenomic binning, comparative biology and taxonomic classification.</title>
        <authorList>
            <person name="Goeker M."/>
        </authorList>
    </citation>
    <scope>NUCLEOTIDE SEQUENCE [LARGE SCALE GENOMIC DNA]</scope>
    <source>
        <strain evidence="2 3">DSM 40499</strain>
    </source>
</reference>
<keyword evidence="3" id="KW-1185">Reference proteome</keyword>
<evidence type="ECO:0000313" key="2">
    <source>
        <dbReference type="EMBL" id="MBP2054121.1"/>
    </source>
</evidence>
<gene>
    <name evidence="2" type="ORF">J2Z21_007123</name>
</gene>
<name>A0ABS4M429_9ACTN</name>
<feature type="chain" id="PRO_5046503362" evidence="1">
    <location>
        <begin position="24"/>
        <end position="156"/>
    </location>
</feature>
<dbReference type="Proteomes" id="UP001519309">
    <property type="component" value="Unassembled WGS sequence"/>
</dbReference>
<accession>A0ABS4M429</accession>